<organism evidence="1 2">
    <name type="scientific">Pleurodeles waltl</name>
    <name type="common">Iberian ribbed newt</name>
    <dbReference type="NCBI Taxonomy" id="8319"/>
    <lineage>
        <taxon>Eukaryota</taxon>
        <taxon>Metazoa</taxon>
        <taxon>Chordata</taxon>
        <taxon>Craniata</taxon>
        <taxon>Vertebrata</taxon>
        <taxon>Euteleostomi</taxon>
        <taxon>Amphibia</taxon>
        <taxon>Batrachia</taxon>
        <taxon>Caudata</taxon>
        <taxon>Salamandroidea</taxon>
        <taxon>Salamandridae</taxon>
        <taxon>Pleurodelinae</taxon>
        <taxon>Pleurodeles</taxon>
    </lineage>
</organism>
<accession>A0AAV7PIZ6</accession>
<reference evidence="1" key="1">
    <citation type="journal article" date="2022" name="bioRxiv">
        <title>Sequencing and chromosome-scale assembly of the giantPleurodeles waltlgenome.</title>
        <authorList>
            <person name="Brown T."/>
            <person name="Elewa A."/>
            <person name="Iarovenko S."/>
            <person name="Subramanian E."/>
            <person name="Araus A.J."/>
            <person name="Petzold A."/>
            <person name="Susuki M."/>
            <person name="Suzuki K.-i.T."/>
            <person name="Hayashi T."/>
            <person name="Toyoda A."/>
            <person name="Oliveira C."/>
            <person name="Osipova E."/>
            <person name="Leigh N.D."/>
            <person name="Simon A."/>
            <person name="Yun M.H."/>
        </authorList>
    </citation>
    <scope>NUCLEOTIDE SEQUENCE</scope>
    <source>
        <strain evidence="1">20211129_DDA</strain>
        <tissue evidence="1">Liver</tissue>
    </source>
</reference>
<evidence type="ECO:0000313" key="1">
    <source>
        <dbReference type="EMBL" id="KAJ1128146.1"/>
    </source>
</evidence>
<dbReference type="AlphaFoldDB" id="A0AAV7PIZ6"/>
<comment type="caution">
    <text evidence="1">The sequence shown here is derived from an EMBL/GenBank/DDBJ whole genome shotgun (WGS) entry which is preliminary data.</text>
</comment>
<gene>
    <name evidence="1" type="ORF">NDU88_006525</name>
</gene>
<keyword evidence="2" id="KW-1185">Reference proteome</keyword>
<evidence type="ECO:0000313" key="2">
    <source>
        <dbReference type="Proteomes" id="UP001066276"/>
    </source>
</evidence>
<dbReference type="EMBL" id="JANPWB010000011">
    <property type="protein sequence ID" value="KAJ1128146.1"/>
    <property type="molecule type" value="Genomic_DNA"/>
</dbReference>
<proteinExistence type="predicted"/>
<dbReference type="Proteomes" id="UP001066276">
    <property type="component" value="Chromosome 7"/>
</dbReference>
<sequence>MFGGGGSVTAAGEGFWHFLPAGAGSLPFWVASRDSLPFLPAGAGSLLFRVAGAGPLPFLPAGAGFFPFRLAGAGSFPFIKCGLDSFPPRVGVDGIGPVDSVADVRGWVCDTLAIRAGWGGLHLCTLGADTDTVGEDTGDMCMAVVEVSASEVCVLLSLVMMLVVDDDVVHAGESVDMAGREVVAGEEGRQWKWRMF</sequence>
<protein>
    <submittedName>
        <fullName evidence="1">Uncharacterized protein</fullName>
    </submittedName>
</protein>
<name>A0AAV7PIZ6_PLEWA</name>